<dbReference type="PROSITE" id="PS00079">
    <property type="entry name" value="MULTICOPPER_OXIDASE1"/>
    <property type="match status" value="1"/>
</dbReference>
<dbReference type="InterPro" id="IPR033138">
    <property type="entry name" value="Cu_oxidase_CS"/>
</dbReference>
<dbReference type="Pfam" id="PF00394">
    <property type="entry name" value="Cu-oxidase"/>
    <property type="match status" value="1"/>
</dbReference>
<evidence type="ECO:0000259" key="7">
    <source>
        <dbReference type="Pfam" id="PF00394"/>
    </source>
</evidence>
<evidence type="ECO:0000259" key="8">
    <source>
        <dbReference type="Pfam" id="PF07731"/>
    </source>
</evidence>
<dbReference type="CDD" id="cd13876">
    <property type="entry name" value="CuRO_2_Abr2_like"/>
    <property type="match status" value="1"/>
</dbReference>
<feature type="domain" description="Plastocyanin-like" evidence="9">
    <location>
        <begin position="15"/>
        <end position="74"/>
    </location>
</feature>
<evidence type="ECO:0000256" key="3">
    <source>
        <dbReference type="ARBA" id="ARBA00022729"/>
    </source>
</evidence>
<organism evidence="10 11">
    <name type="scientific">Penicillium vulpinum</name>
    <dbReference type="NCBI Taxonomy" id="29845"/>
    <lineage>
        <taxon>Eukaryota</taxon>
        <taxon>Fungi</taxon>
        <taxon>Dikarya</taxon>
        <taxon>Ascomycota</taxon>
        <taxon>Pezizomycotina</taxon>
        <taxon>Eurotiomycetes</taxon>
        <taxon>Eurotiomycetidae</taxon>
        <taxon>Eurotiales</taxon>
        <taxon>Aspergillaceae</taxon>
        <taxon>Penicillium</taxon>
    </lineage>
</organism>
<dbReference type="InterPro" id="IPR001117">
    <property type="entry name" value="Cu-oxidase_2nd"/>
</dbReference>
<dbReference type="GO" id="GO:0005507">
    <property type="term" value="F:copper ion binding"/>
    <property type="evidence" value="ECO:0007669"/>
    <property type="project" value="InterPro"/>
</dbReference>
<evidence type="ECO:0000259" key="9">
    <source>
        <dbReference type="Pfam" id="PF07732"/>
    </source>
</evidence>
<proteinExistence type="inferred from homology"/>
<dbReference type="CDD" id="cd13898">
    <property type="entry name" value="CuRO_3_Abr2_like"/>
    <property type="match status" value="1"/>
</dbReference>
<dbReference type="InterPro" id="IPR002355">
    <property type="entry name" value="Cu_oxidase_Cu_BS"/>
</dbReference>
<evidence type="ECO:0000313" key="11">
    <source>
        <dbReference type="Proteomes" id="UP000191518"/>
    </source>
</evidence>
<evidence type="ECO:0000256" key="1">
    <source>
        <dbReference type="ARBA" id="ARBA00010609"/>
    </source>
</evidence>
<gene>
    <name evidence="10" type="ORF">PENVUL_c042G09132</name>
</gene>
<dbReference type="SUPFAM" id="SSF49503">
    <property type="entry name" value="Cupredoxins"/>
    <property type="match status" value="3"/>
</dbReference>
<keyword evidence="5" id="KW-0186">Copper</keyword>
<dbReference type="Proteomes" id="UP000191518">
    <property type="component" value="Unassembled WGS sequence"/>
</dbReference>
<reference evidence="11" key="1">
    <citation type="journal article" date="2017" name="Nat. Microbiol.">
        <title>Global analysis of biosynthetic gene clusters reveals vast potential of secondary metabolite production in Penicillium species.</title>
        <authorList>
            <person name="Nielsen J.C."/>
            <person name="Grijseels S."/>
            <person name="Prigent S."/>
            <person name="Ji B."/>
            <person name="Dainat J."/>
            <person name="Nielsen K.F."/>
            <person name="Frisvad J.C."/>
            <person name="Workman M."/>
            <person name="Nielsen J."/>
        </authorList>
    </citation>
    <scope>NUCLEOTIDE SEQUENCE [LARGE SCALE GENOMIC DNA]</scope>
    <source>
        <strain evidence="11">IBT 29486</strain>
    </source>
</reference>
<dbReference type="EMBL" id="MDYP01000042">
    <property type="protein sequence ID" value="OQE01644.1"/>
    <property type="molecule type" value="Genomic_DNA"/>
</dbReference>
<keyword evidence="3" id="KW-0732">Signal</keyword>
<dbReference type="STRING" id="29845.A0A1V6RJL4"/>
<evidence type="ECO:0000256" key="5">
    <source>
        <dbReference type="ARBA" id="ARBA00023008"/>
    </source>
</evidence>
<dbReference type="GO" id="GO:0016491">
    <property type="term" value="F:oxidoreductase activity"/>
    <property type="evidence" value="ECO:0007669"/>
    <property type="project" value="UniProtKB-KW"/>
</dbReference>
<comment type="caution">
    <text evidence="10">The sequence shown here is derived from an EMBL/GenBank/DDBJ whole genome shotgun (WGS) entry which is preliminary data.</text>
</comment>
<dbReference type="InterPro" id="IPR011707">
    <property type="entry name" value="Cu-oxidase-like_N"/>
</dbReference>
<dbReference type="AlphaFoldDB" id="A0A1V6RJL4"/>
<dbReference type="PROSITE" id="PS00080">
    <property type="entry name" value="MULTICOPPER_OXIDASE2"/>
    <property type="match status" value="1"/>
</dbReference>
<evidence type="ECO:0000256" key="4">
    <source>
        <dbReference type="ARBA" id="ARBA00023002"/>
    </source>
</evidence>
<sequence length="533" mass="59085">MQCLFPPPYIFMVRIDQLGTPWSDGVPGVSQRPIEPGSSFLYRWNANVYGSYFYHAHSRGQLMDGLYGAIYIEPLDSQERPFDIISGDAGDIQAMLQAEKMTNPLILSDWRHLTFEELWQAEKATGLDMPCVNSLLINGKGSVNCFDQELINQMTSPTIKSLLRGENLTDIACPPPGSINLEGTYGPVNYSAIPFGTFSGCKASQGQTEVFKIDPSSRYASWDIISASSTRFMTFSIDRHPLWVYAVDGRYIEPIEADAVTLFTGSRYSVLVNLDKPPGKYAMRVVDDGIQLVNATAVLSYETENLSLGTTTGVNLTIDDPYIDITGANTSANVAFLNESKIVPYPAEDVTTKKIDQTFILRISRQNNSYTWTLGSAIFPMALEKLNLPLLFDPSAITDNELKINTKNGTWVDIIIHSLDLSQPTHAIHKHSNKFYVIGSGTGVWNFTSVAEAMQSIPQNFNLVNPQIRDGFTIAGTHEEQSWLAIRYHVVNPGAFIIHCHIQPHFSGGMAMAILDGLDAWPAIPPEYELSNF</sequence>
<evidence type="ECO:0000256" key="2">
    <source>
        <dbReference type="ARBA" id="ARBA00022723"/>
    </source>
</evidence>
<dbReference type="PANTHER" id="PTHR11709:SF488">
    <property type="entry name" value="LACCASE-RELATED"/>
    <property type="match status" value="1"/>
</dbReference>
<evidence type="ECO:0000313" key="10">
    <source>
        <dbReference type="EMBL" id="OQE01644.1"/>
    </source>
</evidence>
<accession>A0A1V6RJL4</accession>
<comment type="similarity">
    <text evidence="1">Belongs to the multicopper oxidase family.</text>
</comment>
<dbReference type="Pfam" id="PF07731">
    <property type="entry name" value="Cu-oxidase_2"/>
    <property type="match status" value="1"/>
</dbReference>
<dbReference type="PANTHER" id="PTHR11709">
    <property type="entry name" value="MULTI-COPPER OXIDASE"/>
    <property type="match status" value="1"/>
</dbReference>
<name>A0A1V6RJL4_9EURO</name>
<feature type="domain" description="Plastocyanin-like" evidence="8">
    <location>
        <begin position="393"/>
        <end position="515"/>
    </location>
</feature>
<dbReference type="InterPro" id="IPR045087">
    <property type="entry name" value="Cu-oxidase_fam"/>
</dbReference>
<keyword evidence="11" id="KW-1185">Reference proteome</keyword>
<protein>
    <recommendedName>
        <fullName evidence="12">Plastocyanin-like domain-containing protein</fullName>
    </recommendedName>
</protein>
<dbReference type="InterPro" id="IPR008972">
    <property type="entry name" value="Cupredoxin"/>
</dbReference>
<dbReference type="InterPro" id="IPR011706">
    <property type="entry name" value="Cu-oxidase_C"/>
</dbReference>
<feature type="domain" description="Plastocyanin-like" evidence="7">
    <location>
        <begin position="103"/>
        <end position="302"/>
    </location>
</feature>
<dbReference type="Pfam" id="PF07732">
    <property type="entry name" value="Cu-oxidase_3"/>
    <property type="match status" value="1"/>
</dbReference>
<evidence type="ECO:0008006" key="12">
    <source>
        <dbReference type="Google" id="ProtNLM"/>
    </source>
</evidence>
<keyword evidence="4" id="KW-0560">Oxidoreductase</keyword>
<keyword evidence="6" id="KW-0325">Glycoprotein</keyword>
<evidence type="ECO:0000256" key="6">
    <source>
        <dbReference type="ARBA" id="ARBA00023180"/>
    </source>
</evidence>
<dbReference type="Gene3D" id="2.60.40.420">
    <property type="entry name" value="Cupredoxins - blue copper proteins"/>
    <property type="match status" value="3"/>
</dbReference>
<keyword evidence="2" id="KW-0479">Metal-binding</keyword>